<protein>
    <submittedName>
        <fullName evidence="5">ATP-binding protein</fullName>
    </submittedName>
</protein>
<dbReference type="GO" id="GO:0016887">
    <property type="term" value="F:ATP hydrolysis activity"/>
    <property type="evidence" value="ECO:0007669"/>
    <property type="project" value="InterPro"/>
</dbReference>
<dbReference type="InterPro" id="IPR050221">
    <property type="entry name" value="26S_Proteasome_ATPase"/>
</dbReference>
<organism evidence="5 6">
    <name type="scientific">Candidatus Phocaeicola excrementipullorum</name>
    <dbReference type="NCBI Taxonomy" id="2838731"/>
    <lineage>
        <taxon>Bacteria</taxon>
        <taxon>Pseudomonadati</taxon>
        <taxon>Bacteroidota</taxon>
        <taxon>Bacteroidia</taxon>
        <taxon>Bacteroidales</taxon>
        <taxon>Bacteroidaceae</taxon>
        <taxon>Phocaeicola</taxon>
    </lineage>
</organism>
<dbReference type="Proteomes" id="UP000784286">
    <property type="component" value="Unassembled WGS sequence"/>
</dbReference>
<evidence type="ECO:0000313" key="5">
    <source>
        <dbReference type="EMBL" id="MBU3856636.1"/>
    </source>
</evidence>
<proteinExistence type="inferred from homology"/>
<dbReference type="InterPro" id="IPR027417">
    <property type="entry name" value="P-loop_NTPase"/>
</dbReference>
<comment type="similarity">
    <text evidence="1">Belongs to the AAA ATPase family.</text>
</comment>
<accession>A0A948X3M1</accession>
<dbReference type="GO" id="GO:0005524">
    <property type="term" value="F:ATP binding"/>
    <property type="evidence" value="ECO:0007669"/>
    <property type="project" value="UniProtKB-KW"/>
</dbReference>
<dbReference type="AlphaFoldDB" id="A0A948X3M1"/>
<evidence type="ECO:0000256" key="2">
    <source>
        <dbReference type="ARBA" id="ARBA00022741"/>
    </source>
</evidence>
<dbReference type="CDD" id="cd19481">
    <property type="entry name" value="RecA-like_protease"/>
    <property type="match status" value="1"/>
</dbReference>
<dbReference type="EMBL" id="JAHLFJ010000079">
    <property type="protein sequence ID" value="MBU3856636.1"/>
    <property type="molecule type" value="Genomic_DNA"/>
</dbReference>
<dbReference type="PANTHER" id="PTHR23073">
    <property type="entry name" value="26S PROTEASOME REGULATORY SUBUNIT"/>
    <property type="match status" value="1"/>
</dbReference>
<dbReference type="SUPFAM" id="SSF52540">
    <property type="entry name" value="P-loop containing nucleoside triphosphate hydrolases"/>
    <property type="match status" value="1"/>
</dbReference>
<evidence type="ECO:0000259" key="4">
    <source>
        <dbReference type="PROSITE" id="PS50168"/>
    </source>
</evidence>
<evidence type="ECO:0000256" key="1">
    <source>
        <dbReference type="ARBA" id="ARBA00006914"/>
    </source>
</evidence>
<feature type="domain" description="DED" evidence="4">
    <location>
        <begin position="322"/>
        <end position="396"/>
    </location>
</feature>
<dbReference type="PROSITE" id="PS50168">
    <property type="entry name" value="DED"/>
    <property type="match status" value="1"/>
</dbReference>
<dbReference type="Pfam" id="PF00004">
    <property type="entry name" value="AAA"/>
    <property type="match status" value="1"/>
</dbReference>
<dbReference type="SMART" id="SM00382">
    <property type="entry name" value="AAA"/>
    <property type="match status" value="1"/>
</dbReference>
<name>A0A948X3M1_9BACT</name>
<dbReference type="InterPro" id="IPR001875">
    <property type="entry name" value="DED_dom"/>
</dbReference>
<dbReference type="InterPro" id="IPR003959">
    <property type="entry name" value="ATPase_AAA_core"/>
</dbReference>
<evidence type="ECO:0000313" key="6">
    <source>
        <dbReference type="Proteomes" id="UP000784286"/>
    </source>
</evidence>
<evidence type="ECO:0000256" key="3">
    <source>
        <dbReference type="ARBA" id="ARBA00022840"/>
    </source>
</evidence>
<reference evidence="5" key="2">
    <citation type="submission" date="2021-04" db="EMBL/GenBank/DDBJ databases">
        <authorList>
            <person name="Gilroy R."/>
        </authorList>
    </citation>
    <scope>NUCLEOTIDE SEQUENCE</scope>
    <source>
        <strain evidence="5">8470</strain>
    </source>
</reference>
<keyword evidence="3 5" id="KW-0067">ATP-binding</keyword>
<sequence length="697" mass="79440">MEKTLIQFIKVAASKLHDSKLKRLGGKDVTLALEGVVQALNLDSKDEAILFTALFDKSCSGYSCDLGDMAAYFGCTQLDIMEYVSALKSLVKKGLVVQTDLSECRMARQNFMASNYAISCILENKKPEFREARILEKEFDRYDFCKLVDAQIQDNNVTAEALFQFIEQTEEENMAMPLVKDLQAVITSIPARALFYEICYDFFDRDGNGRSDLTSTLRDMYEAYGVRFRERKSLLDGSHPLIQADLVEISGDKEDILLTVAGRKLFLGEDFGAFGKQYSGLNRYSFVHEVKEYVHSKEHDVENPRAMVRLAAKIRQMEDSNRHIASLQKIKDILSEEDFRALFYIVCDACANGDVISISRELNELYAVKERNVNLKLFKDEMHKMQRLDLVEMVTETGFFGEYTVLKLTDKAKELYFEEDAQLFIEKVDKKELIACTDIKEKRLFFSAKEQEQLTLVGNTLQEQNYQSLVKRLELKGLAKGIAVLLYGAPGTGKTESVMQWARQSGRDIIHVDISAAKSMWYGESEKIVKGIFTRYKRMCKRSSVKPILLFNEADAILSKRHNMDGGRSTDQTENTIQNIILEEMEKLDGILIATTNLADNLDKAFERRFLFKIRFERPTVEAKRNIWLDKLSGLSLDDAARLASDYDFSGGEIDNIVRKATMMEVIDGVCPSIDIIDRLCGEEKISKPYTKIGFSR</sequence>
<reference evidence="5" key="1">
    <citation type="journal article" date="2021" name="PeerJ">
        <title>Extensive microbial diversity within the chicken gut microbiome revealed by metagenomics and culture.</title>
        <authorList>
            <person name="Gilroy R."/>
            <person name="Ravi A."/>
            <person name="Getino M."/>
            <person name="Pursley I."/>
            <person name="Horton D.L."/>
            <person name="Alikhan N.F."/>
            <person name="Baker D."/>
            <person name="Gharbi K."/>
            <person name="Hall N."/>
            <person name="Watson M."/>
            <person name="Adriaenssens E.M."/>
            <person name="Foster-Nyarko E."/>
            <person name="Jarju S."/>
            <person name="Secka A."/>
            <person name="Antonio M."/>
            <person name="Oren A."/>
            <person name="Chaudhuri R.R."/>
            <person name="La Ragione R."/>
            <person name="Hildebrand F."/>
            <person name="Pallen M.J."/>
        </authorList>
    </citation>
    <scope>NUCLEOTIDE SEQUENCE</scope>
    <source>
        <strain evidence="5">8470</strain>
    </source>
</reference>
<gene>
    <name evidence="5" type="ORF">H9928_08810</name>
</gene>
<keyword evidence="2" id="KW-0547">Nucleotide-binding</keyword>
<dbReference type="InterPro" id="IPR003593">
    <property type="entry name" value="AAA+_ATPase"/>
</dbReference>
<dbReference type="Gene3D" id="3.40.50.300">
    <property type="entry name" value="P-loop containing nucleotide triphosphate hydrolases"/>
    <property type="match status" value="1"/>
</dbReference>
<comment type="caution">
    <text evidence="5">The sequence shown here is derived from an EMBL/GenBank/DDBJ whole genome shotgun (WGS) entry which is preliminary data.</text>
</comment>